<dbReference type="Pfam" id="PF05685">
    <property type="entry name" value="Uma2"/>
    <property type="match status" value="1"/>
</dbReference>
<dbReference type="SUPFAM" id="SSF52980">
    <property type="entry name" value="Restriction endonuclease-like"/>
    <property type="match status" value="1"/>
</dbReference>
<protein>
    <submittedName>
        <fullName evidence="2">Uma2 family endonuclease</fullName>
    </submittedName>
</protein>
<dbReference type="EMBL" id="CP098611">
    <property type="protein sequence ID" value="USR89906.1"/>
    <property type="molecule type" value="Genomic_DNA"/>
</dbReference>
<name>A0ABY5ANH3_9CYAN</name>
<keyword evidence="3" id="KW-1185">Reference proteome</keyword>
<dbReference type="InterPro" id="IPR012296">
    <property type="entry name" value="Nuclease_put_TT1808"/>
</dbReference>
<evidence type="ECO:0000313" key="2">
    <source>
        <dbReference type="EMBL" id="USR89906.1"/>
    </source>
</evidence>
<dbReference type="PANTHER" id="PTHR35400:SF3">
    <property type="entry name" value="SLL1072 PROTEIN"/>
    <property type="match status" value="1"/>
</dbReference>
<dbReference type="CDD" id="cd06260">
    <property type="entry name" value="DUF820-like"/>
    <property type="match status" value="1"/>
</dbReference>
<dbReference type="Proteomes" id="UP001056708">
    <property type="component" value="Chromosome"/>
</dbReference>
<feature type="domain" description="Putative restriction endonuclease" evidence="1">
    <location>
        <begin position="19"/>
        <end position="189"/>
    </location>
</feature>
<evidence type="ECO:0000313" key="3">
    <source>
        <dbReference type="Proteomes" id="UP001056708"/>
    </source>
</evidence>
<dbReference type="Gene3D" id="3.90.1570.10">
    <property type="entry name" value="tt1808, chain A"/>
    <property type="match status" value="1"/>
</dbReference>
<organism evidence="2 3">
    <name type="scientific">Phormidium yuhuli AB48</name>
    <dbReference type="NCBI Taxonomy" id="2940671"/>
    <lineage>
        <taxon>Bacteria</taxon>
        <taxon>Bacillati</taxon>
        <taxon>Cyanobacteriota</taxon>
        <taxon>Cyanophyceae</taxon>
        <taxon>Oscillatoriophycideae</taxon>
        <taxon>Oscillatoriales</taxon>
        <taxon>Oscillatoriaceae</taxon>
        <taxon>Phormidium</taxon>
        <taxon>Phormidium yuhuli</taxon>
    </lineage>
</organism>
<dbReference type="PANTHER" id="PTHR35400">
    <property type="entry name" value="SLR1083 PROTEIN"/>
    <property type="match status" value="1"/>
</dbReference>
<proteinExistence type="predicted"/>
<dbReference type="GO" id="GO:0004519">
    <property type="term" value="F:endonuclease activity"/>
    <property type="evidence" value="ECO:0007669"/>
    <property type="project" value="UniProtKB-KW"/>
</dbReference>
<evidence type="ECO:0000259" key="1">
    <source>
        <dbReference type="Pfam" id="PF05685"/>
    </source>
</evidence>
<keyword evidence="2" id="KW-0255">Endonuclease</keyword>
<dbReference type="RefSeq" id="WP_252661247.1">
    <property type="nucleotide sequence ID" value="NZ_CP098611.1"/>
</dbReference>
<accession>A0ABY5ANH3</accession>
<keyword evidence="2" id="KW-0540">Nuclease</keyword>
<keyword evidence="2" id="KW-0378">Hydrolase</keyword>
<dbReference type="InterPro" id="IPR008538">
    <property type="entry name" value="Uma2"/>
</dbReference>
<sequence length="224" mass="25490">MTLKLMPILENGDRLTRTEFERRYQVLPEVKKAELVEGVVYMASPVRARQHGRPHGFIMGWLMVYAAATPNSMVLDNTTVRLDLDNEPQPDALLRLDEGVGGQSRISEDDYIEGAPELIVEIAASTASYDLHDKLRAYRRNGVREYLVWVVLEEEFRWYVLEEGDYRRLEPDGAGCLRSPFWPGLVLDVKALLAGEMGPVLMRLQEEMGSPEHEQFVERLGSGQ</sequence>
<gene>
    <name evidence="2" type="ORF">NEA10_13680</name>
</gene>
<dbReference type="InterPro" id="IPR011335">
    <property type="entry name" value="Restrct_endonuc-II-like"/>
</dbReference>
<reference evidence="2" key="1">
    <citation type="submission" date="2022-06" db="EMBL/GenBank/DDBJ databases">
        <title>Genome sequence of Phormidium yuhuli AB48 isolated from an industrial photobioreactor environment.</title>
        <authorList>
            <person name="Qiu Y."/>
            <person name="Noonan A.J.C."/>
            <person name="Dofher K."/>
            <person name="Koch M."/>
            <person name="Kieft B."/>
            <person name="Lin X."/>
            <person name="Ziels R.M."/>
            <person name="Hallam S.J."/>
        </authorList>
    </citation>
    <scope>NUCLEOTIDE SEQUENCE</scope>
    <source>
        <strain evidence="2">AB48</strain>
    </source>
</reference>